<dbReference type="Proteomes" id="UP000319525">
    <property type="component" value="Unassembled WGS sequence"/>
</dbReference>
<gene>
    <name evidence="1" type="ORF">MTE01_28700</name>
</gene>
<organism evidence="1 2">
    <name type="scientific">Microbacterium testaceum</name>
    <name type="common">Aureobacterium testaceum</name>
    <name type="synonym">Brevibacterium testaceum</name>
    <dbReference type="NCBI Taxonomy" id="2033"/>
    <lineage>
        <taxon>Bacteria</taxon>
        <taxon>Bacillati</taxon>
        <taxon>Actinomycetota</taxon>
        <taxon>Actinomycetes</taxon>
        <taxon>Micrococcales</taxon>
        <taxon>Microbacteriaceae</taxon>
        <taxon>Microbacterium</taxon>
    </lineage>
</organism>
<proteinExistence type="predicted"/>
<name>A0A4Y3QNT2_MICTE</name>
<sequence>MIGHAERKGDARIAFVVNPAGEAFELRVAWATTFYVVGT</sequence>
<comment type="caution">
    <text evidence="1">The sequence shown here is derived from an EMBL/GenBank/DDBJ whole genome shotgun (WGS) entry which is preliminary data.</text>
</comment>
<reference evidence="1 2" key="1">
    <citation type="submission" date="2019-06" db="EMBL/GenBank/DDBJ databases">
        <title>Whole genome shotgun sequence of Microbacterium testaceum NBRC 12675.</title>
        <authorList>
            <person name="Hosoyama A."/>
            <person name="Uohara A."/>
            <person name="Ohji S."/>
            <person name="Ichikawa N."/>
        </authorList>
    </citation>
    <scope>NUCLEOTIDE SEQUENCE [LARGE SCALE GENOMIC DNA]</scope>
    <source>
        <strain evidence="1 2">NBRC 12675</strain>
    </source>
</reference>
<protein>
    <submittedName>
        <fullName evidence="1">Uncharacterized protein</fullName>
    </submittedName>
</protein>
<evidence type="ECO:0000313" key="1">
    <source>
        <dbReference type="EMBL" id="GEB46925.1"/>
    </source>
</evidence>
<dbReference type="AlphaFoldDB" id="A0A4Y3QNT2"/>
<dbReference type="EMBL" id="BJML01000011">
    <property type="protein sequence ID" value="GEB46925.1"/>
    <property type="molecule type" value="Genomic_DNA"/>
</dbReference>
<accession>A0A4Y3QNT2</accession>
<evidence type="ECO:0000313" key="2">
    <source>
        <dbReference type="Proteomes" id="UP000319525"/>
    </source>
</evidence>